<evidence type="ECO:0000256" key="3">
    <source>
        <dbReference type="ARBA" id="ARBA00022525"/>
    </source>
</evidence>
<dbReference type="PROSITE" id="PS00137">
    <property type="entry name" value="SUBTILASE_HIS"/>
    <property type="match status" value="1"/>
</dbReference>
<name>A0A143H8L7_9BACL</name>
<keyword evidence="6 8" id="KW-0720">Serine protease</keyword>
<dbReference type="SUPFAM" id="SSF52743">
    <property type="entry name" value="Subtilisin-like"/>
    <property type="match status" value="1"/>
</dbReference>
<dbReference type="InterPro" id="IPR023828">
    <property type="entry name" value="Peptidase_S8_Ser-AS"/>
</dbReference>
<dbReference type="GO" id="GO:0005576">
    <property type="term" value="C:extracellular region"/>
    <property type="evidence" value="ECO:0007669"/>
    <property type="project" value="UniProtKB-SubCell"/>
</dbReference>
<dbReference type="PROSITE" id="PS00018">
    <property type="entry name" value="EF_HAND_1"/>
    <property type="match status" value="1"/>
</dbReference>
<dbReference type="InterPro" id="IPR054399">
    <property type="entry name" value="Fervidolysin-like_N_prodom"/>
</dbReference>
<dbReference type="InterPro" id="IPR000209">
    <property type="entry name" value="Peptidase_S8/S53_dom"/>
</dbReference>
<evidence type="ECO:0000259" key="12">
    <source>
        <dbReference type="Pfam" id="PF22148"/>
    </source>
</evidence>
<protein>
    <submittedName>
        <fullName evidence="13">Uncharacterized protein</fullName>
    </submittedName>
</protein>
<evidence type="ECO:0000256" key="4">
    <source>
        <dbReference type="ARBA" id="ARBA00022670"/>
    </source>
</evidence>
<dbReference type="Gene3D" id="3.40.50.200">
    <property type="entry name" value="Peptidase S8/S53 domain"/>
    <property type="match status" value="1"/>
</dbReference>
<comment type="similarity">
    <text evidence="2 8 9">Belongs to the peptidase S8 family.</text>
</comment>
<keyword evidence="5 8" id="KW-0378">Hydrolase</keyword>
<dbReference type="Pfam" id="PF22148">
    <property type="entry name" value="Fervidolysin_NPro-like"/>
    <property type="match status" value="1"/>
</dbReference>
<sequence>MFLGGEMLKSFYQKLAFLGVSTGLMASTIMPTWTAAVSKPYSSTNLSKFEAKGINSGDTEKQNPLSKDTLVIKFDKPLTATEHKLAGGTVVKQFSNLHYAVVKVKDKKNLYKVIQKYQKLQKVQSISPSVNYQTMGNADPKAAEQYHLSMLNIAKAQQLAGKNKVTVAIIDTGIDTKHPDLKGLFLPGYNALDPMHQPATDNHGTHVAGIIAANKNNGIGGYGINPNVKILPIDVFERWGASDYSIAEGILHAVKKGAKVINMSLGGPMPSPLIEEAINKANEKGVVVVASAGNSGDDWVNYPAGYEGVISVGAVDSRKKLADYSSYGTSVDLVAPGDEIYSTFYEAEKKSSFQKMSGTSMASPMVAGAAALLLSKYPKLTPSQVEYILEQSASDLGPAGFDEKYANGLLNVVEAMKFNTKKVPTFVKEKWNQEEILNNAQKVESNDKIKIDGQITKPFEQKWIQFKVEEGDSIQAVLEGAEQYDYKMMIHFYGDNKKETMDVNSTGAGKSEGKLVKAPFSGTVAIGVKDVNGSYDSTSKKQSHYSLSVEKTKELPKDDSSVENMVAIDALPFEPKEGYTFIGEKGDNDYFTFKVEEKQAVKITTTGVPAVNPSMSLYQLDQILSPDEETTEEEKTKLLKNTLEGKDEIEPIAYANNGGTSEGDKLAYSAEPGIYILKVSNKPSNYFGLFDFFMGMEISESNISVEQSIIPYGLKIETKVLPEDEDNYPKMEDKESTEETEGNESLQTDALAKQRAALAETEEQESEVPQTEDPNEYVQGILDSARPYSMIGETSAYLQNNMDEDWYIIKPEQTAIFKFTLENKDNEIPMMDIYQLDEEKNEKGEKILNLNNLGDNIDWGSSLISTKKNFYTGFKKGKTYLVNIQSNYFSDSNSISFEPYKLSSKVRLSGVEDQYEDNDSFENVKNLPGASFKGNFAMPYEDLLSIYAGLTGIIEDRNNNRKIDEEEYNYVHIIDKGIWGHIYGSFNAKKGKNYFIMMEPMMNGNVPMSIVPYTFTLASAPTKDEDAGSVVKKNIPSKPLKLKGTKVKTATGYFNAGITKGDSDWYEYNVTKNTKGVIKLSAGQEIDGVISVYKNGKLVLKSDYYSGGDAEITPFNLKKGRYHIKVNDVNGNASMKPYKLSISTNK</sequence>
<feature type="active site" description="Charge relay system" evidence="7 8">
    <location>
        <position position="171"/>
    </location>
</feature>
<keyword evidence="14" id="KW-1185">Reference proteome</keyword>
<evidence type="ECO:0000256" key="9">
    <source>
        <dbReference type="RuleBase" id="RU003355"/>
    </source>
</evidence>
<feature type="domain" description="Fervidolysin-like N-terminal prodomain" evidence="12">
    <location>
        <begin position="62"/>
        <end position="128"/>
    </location>
</feature>
<dbReference type="PROSITE" id="PS00136">
    <property type="entry name" value="SUBTILASE_ASP"/>
    <property type="match status" value="1"/>
</dbReference>
<dbReference type="InterPro" id="IPR050131">
    <property type="entry name" value="Peptidase_S8_subtilisin-like"/>
</dbReference>
<dbReference type="InterPro" id="IPR015500">
    <property type="entry name" value="Peptidase_S8_subtilisin-rel"/>
</dbReference>
<evidence type="ECO:0000256" key="8">
    <source>
        <dbReference type="PROSITE-ProRule" id="PRU01240"/>
    </source>
</evidence>
<evidence type="ECO:0000256" key="7">
    <source>
        <dbReference type="PIRSR" id="PIRSR615500-1"/>
    </source>
</evidence>
<feature type="domain" description="Peptidase S8/S53" evidence="11">
    <location>
        <begin position="163"/>
        <end position="408"/>
    </location>
</feature>
<dbReference type="InterPro" id="IPR022398">
    <property type="entry name" value="Peptidase_S8_His-AS"/>
</dbReference>
<dbReference type="InterPro" id="IPR018247">
    <property type="entry name" value="EF_Hand_1_Ca_BS"/>
</dbReference>
<dbReference type="GO" id="GO:0006508">
    <property type="term" value="P:proteolysis"/>
    <property type="evidence" value="ECO:0007669"/>
    <property type="project" value="UniProtKB-KW"/>
</dbReference>
<evidence type="ECO:0000259" key="11">
    <source>
        <dbReference type="Pfam" id="PF00082"/>
    </source>
</evidence>
<accession>A0A143H8L7</accession>
<gene>
    <name evidence="13" type="ORF">ATY39_00650</name>
</gene>
<comment type="subcellular location">
    <subcellularLocation>
        <location evidence="1">Secreted</location>
    </subcellularLocation>
</comment>
<dbReference type="KEGG" id="rst:ATY39_00650"/>
<dbReference type="PRINTS" id="PR00723">
    <property type="entry name" value="SUBTILISIN"/>
</dbReference>
<feature type="active site" description="Charge relay system" evidence="7 8">
    <location>
        <position position="203"/>
    </location>
</feature>
<dbReference type="STRING" id="241244.ATY39_00650"/>
<dbReference type="GO" id="GO:0004252">
    <property type="term" value="F:serine-type endopeptidase activity"/>
    <property type="evidence" value="ECO:0007669"/>
    <property type="project" value="UniProtKB-UniRule"/>
</dbReference>
<dbReference type="Pfam" id="PF00082">
    <property type="entry name" value="Peptidase_S8"/>
    <property type="match status" value="1"/>
</dbReference>
<dbReference type="InterPro" id="IPR023827">
    <property type="entry name" value="Peptidase_S8_Asp-AS"/>
</dbReference>
<feature type="compositionally biased region" description="Basic and acidic residues" evidence="10">
    <location>
        <begin position="723"/>
        <end position="734"/>
    </location>
</feature>
<dbReference type="AlphaFoldDB" id="A0A143H8L7"/>
<reference evidence="13 14" key="1">
    <citation type="journal article" date="2016" name="Genome Announc.">
        <title>Whole-Genome Sequence of Rummeliibacillus stabekisii Strain PP9 Isolated from Antarctic Soil.</title>
        <authorList>
            <person name="da Mota F.F."/>
            <person name="Vollu R.E."/>
            <person name="Jurelevicius D."/>
            <person name="Seldin L."/>
        </authorList>
    </citation>
    <scope>NUCLEOTIDE SEQUENCE [LARGE SCALE GENOMIC DNA]</scope>
    <source>
        <strain evidence="13 14">PP9</strain>
    </source>
</reference>
<evidence type="ECO:0000256" key="1">
    <source>
        <dbReference type="ARBA" id="ARBA00004613"/>
    </source>
</evidence>
<dbReference type="Proteomes" id="UP000076021">
    <property type="component" value="Chromosome"/>
</dbReference>
<organism evidence="13 14">
    <name type="scientific">Rummeliibacillus stabekisii</name>
    <dbReference type="NCBI Taxonomy" id="241244"/>
    <lineage>
        <taxon>Bacteria</taxon>
        <taxon>Bacillati</taxon>
        <taxon>Bacillota</taxon>
        <taxon>Bacilli</taxon>
        <taxon>Bacillales</taxon>
        <taxon>Caryophanaceae</taxon>
        <taxon>Rummeliibacillus</taxon>
    </lineage>
</organism>
<reference evidence="14" key="2">
    <citation type="submission" date="2016-03" db="EMBL/GenBank/DDBJ databases">
        <authorList>
            <person name="Ploux O."/>
        </authorList>
    </citation>
    <scope>NUCLEOTIDE SEQUENCE [LARGE SCALE GENOMIC DNA]</scope>
    <source>
        <strain evidence="14">PP9</strain>
    </source>
</reference>
<evidence type="ECO:0000256" key="5">
    <source>
        <dbReference type="ARBA" id="ARBA00022801"/>
    </source>
</evidence>
<dbReference type="PROSITE" id="PS51892">
    <property type="entry name" value="SUBTILASE"/>
    <property type="match status" value="1"/>
</dbReference>
<dbReference type="Gene3D" id="2.60.120.380">
    <property type="match status" value="3"/>
</dbReference>
<dbReference type="PROSITE" id="PS00138">
    <property type="entry name" value="SUBTILASE_SER"/>
    <property type="match status" value="1"/>
</dbReference>
<dbReference type="PANTHER" id="PTHR43806">
    <property type="entry name" value="PEPTIDASE S8"/>
    <property type="match status" value="1"/>
</dbReference>
<dbReference type="EMBL" id="CP014806">
    <property type="protein sequence ID" value="AMW98052.1"/>
    <property type="molecule type" value="Genomic_DNA"/>
</dbReference>
<evidence type="ECO:0000256" key="6">
    <source>
        <dbReference type="ARBA" id="ARBA00022825"/>
    </source>
</evidence>
<dbReference type="PANTHER" id="PTHR43806:SF11">
    <property type="entry name" value="CEREVISIN-RELATED"/>
    <property type="match status" value="1"/>
</dbReference>
<evidence type="ECO:0000313" key="13">
    <source>
        <dbReference type="EMBL" id="AMW98052.1"/>
    </source>
</evidence>
<dbReference type="CDD" id="cd07484">
    <property type="entry name" value="Peptidases_S8_Thermitase_like"/>
    <property type="match status" value="1"/>
</dbReference>
<evidence type="ECO:0000313" key="14">
    <source>
        <dbReference type="Proteomes" id="UP000076021"/>
    </source>
</evidence>
<dbReference type="InterPro" id="IPR036852">
    <property type="entry name" value="Peptidase_S8/S53_dom_sf"/>
</dbReference>
<evidence type="ECO:0000256" key="10">
    <source>
        <dbReference type="SAM" id="MobiDB-lite"/>
    </source>
</evidence>
<evidence type="ECO:0000256" key="2">
    <source>
        <dbReference type="ARBA" id="ARBA00011073"/>
    </source>
</evidence>
<proteinExistence type="inferred from homology"/>
<dbReference type="InterPro" id="IPR034084">
    <property type="entry name" value="Thermitase-like_dom"/>
</dbReference>
<keyword evidence="4 8" id="KW-0645">Protease</keyword>
<feature type="region of interest" description="Disordered" evidence="10">
    <location>
        <begin position="723"/>
        <end position="776"/>
    </location>
</feature>
<feature type="active site" description="Charge relay system" evidence="7 8">
    <location>
        <position position="360"/>
    </location>
</feature>
<keyword evidence="3" id="KW-0964">Secreted</keyword>